<reference evidence="14" key="1">
    <citation type="journal article" date="2012" name="G3 (Bethesda)">
        <title>Pichia sorbitophila, an interspecies yeast hybrid reveals early steps of genome resolution following polyploidization.</title>
        <authorList>
            <person name="Leh Louis V."/>
            <person name="Despons L."/>
            <person name="Friedrich A."/>
            <person name="Martin T."/>
            <person name="Durrens P."/>
            <person name="Casaregola S."/>
            <person name="Neuveglise C."/>
            <person name="Fairhead C."/>
            <person name="Marck C."/>
            <person name="Cruz J.A."/>
            <person name="Straub M.L."/>
            <person name="Kugler V."/>
            <person name="Sacerdot C."/>
            <person name="Uzunov Z."/>
            <person name="Thierry A."/>
            <person name="Weiss S."/>
            <person name="Bleykasten C."/>
            <person name="De Montigny J."/>
            <person name="Jacques N."/>
            <person name="Jung P."/>
            <person name="Lemaire M."/>
            <person name="Mallet S."/>
            <person name="Morel G."/>
            <person name="Richard G.F."/>
            <person name="Sarkar A."/>
            <person name="Savel G."/>
            <person name="Schacherer J."/>
            <person name="Seret M.L."/>
            <person name="Talla E."/>
            <person name="Samson G."/>
            <person name="Jubin C."/>
            <person name="Poulain J."/>
            <person name="Vacherie B."/>
            <person name="Barbe V."/>
            <person name="Pelletier E."/>
            <person name="Sherman D.J."/>
            <person name="Westhof E."/>
            <person name="Weissenbach J."/>
            <person name="Baret P.V."/>
            <person name="Wincker P."/>
            <person name="Gaillardin C."/>
            <person name="Dujon B."/>
            <person name="Souciet J.L."/>
        </authorList>
    </citation>
    <scope>NUCLEOTIDE SEQUENCE [LARGE SCALE GENOMIC DNA]</scope>
    <source>
        <strain evidence="14">CBS 270.75 / DBVPG 7215 / KCTC 17166 / NRRL Y-17582</strain>
    </source>
</reference>
<dbReference type="Pfam" id="PF13087">
    <property type="entry name" value="AAA_12"/>
    <property type="match status" value="1"/>
</dbReference>
<evidence type="ECO:0000256" key="3">
    <source>
        <dbReference type="ARBA" id="ARBA00007913"/>
    </source>
</evidence>
<dbReference type="NCBIfam" id="TIGR00376">
    <property type="entry name" value="IGHMBP2 family helicase"/>
    <property type="match status" value="1"/>
</dbReference>
<evidence type="ECO:0000256" key="8">
    <source>
        <dbReference type="ARBA" id="ARBA00022806"/>
    </source>
</evidence>
<dbReference type="GO" id="GO:0005524">
    <property type="term" value="F:ATP binding"/>
    <property type="evidence" value="ECO:0007669"/>
    <property type="project" value="UniProtKB-KW"/>
</dbReference>
<dbReference type="GO" id="GO:0005737">
    <property type="term" value="C:cytoplasm"/>
    <property type="evidence" value="ECO:0007669"/>
    <property type="project" value="UniProtKB-SubCell"/>
</dbReference>
<dbReference type="RefSeq" id="XP_003645694.1">
    <property type="nucleotide sequence ID" value="XM_003645646.1"/>
</dbReference>
<name>G8JRV8_ERECY</name>
<dbReference type="Gene3D" id="2.40.30.270">
    <property type="match status" value="1"/>
</dbReference>
<dbReference type="InterPro" id="IPR004483">
    <property type="entry name" value="SMUBP-2/Hcs1-like"/>
</dbReference>
<dbReference type="EC" id="3.6.4.12" evidence="4"/>
<accession>G8JRV8</accession>
<evidence type="ECO:0000256" key="5">
    <source>
        <dbReference type="ARBA" id="ARBA00022490"/>
    </source>
</evidence>
<dbReference type="Gene3D" id="3.40.50.300">
    <property type="entry name" value="P-loop containing nucleotide triphosphate hydrolases"/>
    <property type="match status" value="2"/>
</dbReference>
<evidence type="ECO:0000256" key="4">
    <source>
        <dbReference type="ARBA" id="ARBA00012551"/>
    </source>
</evidence>
<dbReference type="GO" id="GO:0003677">
    <property type="term" value="F:DNA binding"/>
    <property type="evidence" value="ECO:0007669"/>
    <property type="project" value="InterPro"/>
</dbReference>
<evidence type="ECO:0000256" key="11">
    <source>
        <dbReference type="ARBA" id="ARBA00048432"/>
    </source>
</evidence>
<dbReference type="Proteomes" id="UP000006790">
    <property type="component" value="Chromosome 3"/>
</dbReference>
<keyword evidence="9" id="KW-0067">ATP-binding</keyword>
<dbReference type="Pfam" id="PF21138">
    <property type="entry name" value="SMUBP-2_HCS1_1B"/>
    <property type="match status" value="1"/>
</dbReference>
<evidence type="ECO:0000256" key="7">
    <source>
        <dbReference type="ARBA" id="ARBA00022801"/>
    </source>
</evidence>
<dbReference type="EMBL" id="CP002499">
    <property type="protein sequence ID" value="AET38877.1"/>
    <property type="molecule type" value="Genomic_DNA"/>
</dbReference>
<gene>
    <name evidence="13" type="ordered locus">Ecym_3390</name>
</gene>
<dbReference type="GO" id="GO:0043601">
    <property type="term" value="C:nuclear replisome"/>
    <property type="evidence" value="ECO:0007669"/>
    <property type="project" value="EnsemblFungi"/>
</dbReference>
<dbReference type="AlphaFoldDB" id="G8JRV8"/>
<dbReference type="HOGENOM" id="CLU_001666_8_2_1"/>
<keyword evidence="10" id="KW-0539">Nucleus</keyword>
<dbReference type="InterPro" id="IPR048761">
    <property type="entry name" value="SMUBP-2_HCS1_1B"/>
</dbReference>
<dbReference type="GO" id="GO:0006301">
    <property type="term" value="P:DNA damage tolerance"/>
    <property type="evidence" value="ECO:0007669"/>
    <property type="project" value="EnsemblFungi"/>
</dbReference>
<keyword evidence="6" id="KW-0547">Nucleotide-binding</keyword>
<organism evidence="13 14">
    <name type="scientific">Eremothecium cymbalariae (strain CBS 270.75 / DBVPG 7215 / KCTC 17166 / NRRL Y-17582)</name>
    <name type="common">Yeast</name>
    <dbReference type="NCBI Taxonomy" id="931890"/>
    <lineage>
        <taxon>Eukaryota</taxon>
        <taxon>Fungi</taxon>
        <taxon>Dikarya</taxon>
        <taxon>Ascomycota</taxon>
        <taxon>Saccharomycotina</taxon>
        <taxon>Saccharomycetes</taxon>
        <taxon>Saccharomycetales</taxon>
        <taxon>Saccharomycetaceae</taxon>
        <taxon>Eremothecium</taxon>
    </lineage>
</organism>
<dbReference type="SMART" id="SM00487">
    <property type="entry name" value="DEXDc"/>
    <property type="match status" value="1"/>
</dbReference>
<dbReference type="OrthoDB" id="6513042at2759"/>
<dbReference type="GO" id="GO:0016787">
    <property type="term" value="F:hydrolase activity"/>
    <property type="evidence" value="ECO:0007669"/>
    <property type="project" value="UniProtKB-KW"/>
</dbReference>
<feature type="domain" description="Helicase ATP-binding" evidence="12">
    <location>
        <begin position="188"/>
        <end position="461"/>
    </location>
</feature>
<comment type="catalytic activity">
    <reaction evidence="11">
        <text>ATP + H2O = ADP + phosphate + H(+)</text>
        <dbReference type="Rhea" id="RHEA:13065"/>
        <dbReference type="ChEBI" id="CHEBI:15377"/>
        <dbReference type="ChEBI" id="CHEBI:15378"/>
        <dbReference type="ChEBI" id="CHEBI:30616"/>
        <dbReference type="ChEBI" id="CHEBI:43474"/>
        <dbReference type="ChEBI" id="CHEBI:456216"/>
        <dbReference type="EC" id="3.6.4.12"/>
    </reaction>
    <physiologicalReaction direction="left-to-right" evidence="11">
        <dbReference type="Rhea" id="RHEA:13066"/>
    </physiologicalReaction>
</comment>
<sequence length="663" mass="75030">MSKELAEKLLQCIDHEQQQDVEITSRLLKELPLSKLVSAGLAVNHLQLENVRTGLGGKVYLDLTPDPAIDNVISVGETSVGDIVKIYSSKSVGKKDEAAALEGVVFKSNDKQIVVSVDESKESDAFKLYEASKLYLVKTANSITYKRMQSTMRKLAEIEGTPNNSIIQYLLCQRQFVEQKDSIEISFHNQNLNDSQKKAIKFALQNEISIIHGPPGTGKTYTLVELIMQLVKQGQRILICGPSNISVDTILERLAKVIPGNLLLRFGHPARLLPSTLAHSIDVISKSGDAGSIIRDINQEINNHLLQIKKFKSYRDRKKAWQEIKDLRKELKQRERRVISELILAAKVVVCTLHGSSSGNLCRVYDFEPKLFNTLIIDEVSQSLEPQCWIPLISHYKSNISKLVIAGDNKQLPPTIKTEDDEKVKKILGTTIFDKLENHYGNDFKKLLNVQYRMNEQIMEFPSHQLYKDELIAAEAVAKITLADLPGVEVDDNTSVPLLWFDTQGDDFLEKSEEVNGVLDIASSKYNENEAYLLIHYVSQLLNSNVSQESIGIISPYNAQVSLLRKLVHEKYSLIEISSVDGFQGREKDCIILSLVRSNDLFEVGFLRDERRLNVAMTRAKRQLCVIGNMETLERSQVPFLKEWVRWSEENSEIRYPDLSDFL</sequence>
<evidence type="ECO:0000256" key="6">
    <source>
        <dbReference type="ARBA" id="ARBA00022741"/>
    </source>
</evidence>
<dbReference type="FunFam" id="3.40.50.300:FF:000326">
    <property type="entry name" value="P-loop containing nucleoside triphosphate hydrolase"/>
    <property type="match status" value="1"/>
</dbReference>
<dbReference type="InParanoid" id="G8JRV8"/>
<dbReference type="Pfam" id="PF13086">
    <property type="entry name" value="AAA_11"/>
    <property type="match status" value="1"/>
</dbReference>
<dbReference type="GO" id="GO:0003723">
    <property type="term" value="F:RNA binding"/>
    <property type="evidence" value="ECO:0007669"/>
    <property type="project" value="InterPro"/>
</dbReference>
<dbReference type="InterPro" id="IPR027417">
    <property type="entry name" value="P-loop_NTPase"/>
</dbReference>
<evidence type="ECO:0000256" key="1">
    <source>
        <dbReference type="ARBA" id="ARBA00004123"/>
    </source>
</evidence>
<dbReference type="GO" id="GO:0043139">
    <property type="term" value="F:5'-3' DNA helicase activity"/>
    <property type="evidence" value="ECO:0007669"/>
    <property type="project" value="EnsemblFungi"/>
</dbReference>
<keyword evidence="7" id="KW-0378">Hydrolase</keyword>
<proteinExistence type="inferred from homology"/>
<evidence type="ECO:0000313" key="13">
    <source>
        <dbReference type="EMBL" id="AET38877.1"/>
    </source>
</evidence>
<dbReference type="SUPFAM" id="SSF52540">
    <property type="entry name" value="P-loop containing nucleoside triphosphate hydrolases"/>
    <property type="match status" value="1"/>
</dbReference>
<evidence type="ECO:0000256" key="2">
    <source>
        <dbReference type="ARBA" id="ARBA00004496"/>
    </source>
</evidence>
<dbReference type="eggNOG" id="KOG1803">
    <property type="taxonomic scope" value="Eukaryota"/>
</dbReference>
<evidence type="ECO:0000313" key="14">
    <source>
        <dbReference type="Proteomes" id="UP000006790"/>
    </source>
</evidence>
<comment type="similarity">
    <text evidence="3">Belongs to the DNA2/NAM7 helicase family.</text>
</comment>
<dbReference type="InterPro" id="IPR041677">
    <property type="entry name" value="DNA2/NAM7_AAA_11"/>
</dbReference>
<comment type="subcellular location">
    <subcellularLocation>
        <location evidence="2">Cytoplasm</location>
    </subcellularLocation>
    <subcellularLocation>
        <location evidence="1">Nucleus</location>
    </subcellularLocation>
</comment>
<dbReference type="PANTHER" id="PTHR43788:SF8">
    <property type="entry name" value="DNA-BINDING PROTEIN SMUBP-2"/>
    <property type="match status" value="1"/>
</dbReference>
<dbReference type="InterPro" id="IPR041679">
    <property type="entry name" value="DNA2/NAM7-like_C"/>
</dbReference>
<dbReference type="OMA" id="TIIHGPP"/>
<dbReference type="InterPro" id="IPR014001">
    <property type="entry name" value="Helicase_ATP-bd"/>
</dbReference>
<dbReference type="GeneID" id="11468987"/>
<evidence type="ECO:0000256" key="10">
    <source>
        <dbReference type="ARBA" id="ARBA00023242"/>
    </source>
</evidence>
<dbReference type="PANTHER" id="PTHR43788">
    <property type="entry name" value="DNA2/NAM7 HELICASE FAMILY MEMBER"/>
    <property type="match status" value="1"/>
</dbReference>
<evidence type="ECO:0000256" key="9">
    <source>
        <dbReference type="ARBA" id="ARBA00022840"/>
    </source>
</evidence>
<keyword evidence="8" id="KW-0347">Helicase</keyword>
<dbReference type="InterPro" id="IPR050534">
    <property type="entry name" value="Coronavir_polyprotein_1ab"/>
</dbReference>
<keyword evidence="5" id="KW-0963">Cytoplasm</keyword>
<dbReference type="InterPro" id="IPR047187">
    <property type="entry name" value="SF1_C_Upf1"/>
</dbReference>
<dbReference type="CDD" id="cd18808">
    <property type="entry name" value="SF1_C_Upf1"/>
    <property type="match status" value="1"/>
</dbReference>
<protein>
    <recommendedName>
        <fullName evidence="4">DNA helicase</fullName>
        <ecNumber evidence="4">3.6.4.12</ecNumber>
    </recommendedName>
</protein>
<evidence type="ECO:0000259" key="12">
    <source>
        <dbReference type="SMART" id="SM00487"/>
    </source>
</evidence>
<dbReference type="GO" id="GO:0033203">
    <property type="term" value="C:DNA helicase A complex"/>
    <property type="evidence" value="ECO:0007669"/>
    <property type="project" value="EnsemblFungi"/>
</dbReference>
<dbReference type="KEGG" id="erc:Ecym_3390"/>
<keyword evidence="14" id="KW-1185">Reference proteome</keyword>
<dbReference type="FunCoup" id="G8JRV8">
    <property type="interactions" value="525"/>
</dbReference>